<organism evidence="5 6">
    <name type="scientific">Burkholderia diffusa</name>
    <dbReference type="NCBI Taxonomy" id="488732"/>
    <lineage>
        <taxon>Bacteria</taxon>
        <taxon>Pseudomonadati</taxon>
        <taxon>Pseudomonadota</taxon>
        <taxon>Betaproteobacteria</taxon>
        <taxon>Burkholderiales</taxon>
        <taxon>Burkholderiaceae</taxon>
        <taxon>Burkholderia</taxon>
        <taxon>Burkholderia cepacia complex</taxon>
    </lineage>
</organism>
<comment type="similarity">
    <text evidence="1">Belongs to the short-chain dehydrogenases/reductases (SDR) family.</text>
</comment>
<evidence type="ECO:0000256" key="1">
    <source>
        <dbReference type="ARBA" id="ARBA00006484"/>
    </source>
</evidence>
<accession>A0AAW3PAP1</accession>
<dbReference type="AlphaFoldDB" id="A0AAW3PAP1"/>
<evidence type="ECO:0000259" key="4">
    <source>
        <dbReference type="SMART" id="SM00822"/>
    </source>
</evidence>
<comment type="caution">
    <text evidence="5">The sequence shown here is derived from an EMBL/GenBank/DDBJ whole genome shotgun (WGS) entry which is preliminary data.</text>
</comment>
<evidence type="ECO:0000256" key="2">
    <source>
        <dbReference type="ARBA" id="ARBA00023002"/>
    </source>
</evidence>
<gene>
    <name evidence="5" type="ORF">WL88_26020</name>
</gene>
<dbReference type="PRINTS" id="PR00081">
    <property type="entry name" value="GDHRDH"/>
</dbReference>
<protein>
    <submittedName>
        <fullName evidence="5">Short-chain dehydrogenase</fullName>
    </submittedName>
</protein>
<keyword evidence="3" id="KW-0520">NAD</keyword>
<dbReference type="GO" id="GO:0016491">
    <property type="term" value="F:oxidoreductase activity"/>
    <property type="evidence" value="ECO:0007669"/>
    <property type="project" value="UniProtKB-KW"/>
</dbReference>
<name>A0AAW3PAP1_9BURK</name>
<dbReference type="SMART" id="SM00822">
    <property type="entry name" value="PKS_KR"/>
    <property type="match status" value="1"/>
</dbReference>
<evidence type="ECO:0000313" key="6">
    <source>
        <dbReference type="Proteomes" id="UP000063236"/>
    </source>
</evidence>
<proteinExistence type="inferred from homology"/>
<sequence>MNRFEKRAAVVTGGGSGIGEEVVRGLFAEGASVVVVDANAEGARRVAESLGDPQRVYAVGLDVTDRERVNEMMSEAAARFGKIDVLVNCAGIRGVGSVMDVEPEQWRRVHAVNLEGSLYPSQAFAKLIAKNGNTGAIVNTSSMAGIMGIPNRASYVSSKHAIVGITREMAMEAGPLGIRVNAVAPGMIRTPMTEVMFQDPGGEERIRAVHPVGRAGRPEEVAAAILFLASDDASFVTGVILPVDGGYAAGKGW</sequence>
<reference evidence="5 6" key="1">
    <citation type="submission" date="2015-11" db="EMBL/GenBank/DDBJ databases">
        <title>Expanding the genomic diversity of Burkholderia species for the development of highly accurate diagnostics.</title>
        <authorList>
            <person name="Sahl J."/>
            <person name="Keim P."/>
            <person name="Wagner D."/>
        </authorList>
    </citation>
    <scope>NUCLEOTIDE SEQUENCE [LARGE SCALE GENOMIC DNA]</scope>
    <source>
        <strain evidence="5 6">MSMB378WGS</strain>
    </source>
</reference>
<dbReference type="EMBL" id="LPJV01000059">
    <property type="protein sequence ID" value="KWF46764.1"/>
    <property type="molecule type" value="Genomic_DNA"/>
</dbReference>
<dbReference type="FunFam" id="3.40.50.720:FF:000084">
    <property type="entry name" value="Short-chain dehydrogenase reductase"/>
    <property type="match status" value="1"/>
</dbReference>
<dbReference type="InterPro" id="IPR020904">
    <property type="entry name" value="Sc_DH/Rdtase_CS"/>
</dbReference>
<dbReference type="Gene3D" id="3.40.50.720">
    <property type="entry name" value="NAD(P)-binding Rossmann-like Domain"/>
    <property type="match status" value="1"/>
</dbReference>
<dbReference type="SUPFAM" id="SSF51735">
    <property type="entry name" value="NAD(P)-binding Rossmann-fold domains"/>
    <property type="match status" value="1"/>
</dbReference>
<dbReference type="InterPro" id="IPR002347">
    <property type="entry name" value="SDR_fam"/>
</dbReference>
<evidence type="ECO:0000256" key="3">
    <source>
        <dbReference type="ARBA" id="ARBA00023027"/>
    </source>
</evidence>
<dbReference type="Proteomes" id="UP000063236">
    <property type="component" value="Unassembled WGS sequence"/>
</dbReference>
<dbReference type="InterPro" id="IPR057326">
    <property type="entry name" value="KR_dom"/>
</dbReference>
<keyword evidence="2" id="KW-0560">Oxidoreductase</keyword>
<dbReference type="PANTHER" id="PTHR24321:SF8">
    <property type="entry name" value="ESTRADIOL 17-BETA-DEHYDROGENASE 8-RELATED"/>
    <property type="match status" value="1"/>
</dbReference>
<dbReference type="PRINTS" id="PR00080">
    <property type="entry name" value="SDRFAMILY"/>
</dbReference>
<dbReference type="CDD" id="cd05233">
    <property type="entry name" value="SDR_c"/>
    <property type="match status" value="1"/>
</dbReference>
<evidence type="ECO:0000313" key="5">
    <source>
        <dbReference type="EMBL" id="KWF46764.1"/>
    </source>
</evidence>
<dbReference type="NCBIfam" id="NF005559">
    <property type="entry name" value="PRK07231.1"/>
    <property type="match status" value="1"/>
</dbReference>
<dbReference type="PANTHER" id="PTHR24321">
    <property type="entry name" value="DEHYDROGENASES, SHORT CHAIN"/>
    <property type="match status" value="1"/>
</dbReference>
<dbReference type="Pfam" id="PF13561">
    <property type="entry name" value="adh_short_C2"/>
    <property type="match status" value="1"/>
</dbReference>
<feature type="domain" description="Ketoreductase" evidence="4">
    <location>
        <begin position="7"/>
        <end position="191"/>
    </location>
</feature>
<dbReference type="InterPro" id="IPR036291">
    <property type="entry name" value="NAD(P)-bd_dom_sf"/>
</dbReference>
<dbReference type="RefSeq" id="WP_060188580.1">
    <property type="nucleotide sequence ID" value="NZ_LPJS01000026.1"/>
</dbReference>
<dbReference type="PROSITE" id="PS00061">
    <property type="entry name" value="ADH_SHORT"/>
    <property type="match status" value="1"/>
</dbReference>